<gene>
    <name evidence="1" type="ORF">AAF712_006884</name>
</gene>
<organism evidence="1 2">
    <name type="scientific">Marasmius tenuissimus</name>
    <dbReference type="NCBI Taxonomy" id="585030"/>
    <lineage>
        <taxon>Eukaryota</taxon>
        <taxon>Fungi</taxon>
        <taxon>Dikarya</taxon>
        <taxon>Basidiomycota</taxon>
        <taxon>Agaricomycotina</taxon>
        <taxon>Agaricomycetes</taxon>
        <taxon>Agaricomycetidae</taxon>
        <taxon>Agaricales</taxon>
        <taxon>Marasmiineae</taxon>
        <taxon>Marasmiaceae</taxon>
        <taxon>Marasmius</taxon>
    </lineage>
</organism>
<dbReference type="Proteomes" id="UP001437256">
    <property type="component" value="Unassembled WGS sequence"/>
</dbReference>
<evidence type="ECO:0008006" key="3">
    <source>
        <dbReference type="Google" id="ProtNLM"/>
    </source>
</evidence>
<evidence type="ECO:0000313" key="2">
    <source>
        <dbReference type="Proteomes" id="UP001437256"/>
    </source>
</evidence>
<name>A0ABR2ZWU2_9AGAR</name>
<reference evidence="1 2" key="1">
    <citation type="submission" date="2024-05" db="EMBL/GenBank/DDBJ databases">
        <title>A draft genome resource for the thread blight pathogen Marasmius tenuissimus strain MS-2.</title>
        <authorList>
            <person name="Yulfo-Soto G.E."/>
            <person name="Baruah I.K."/>
            <person name="Amoako-Attah I."/>
            <person name="Bukari Y."/>
            <person name="Meinhardt L.W."/>
            <person name="Bailey B.A."/>
            <person name="Cohen S.P."/>
        </authorList>
    </citation>
    <scope>NUCLEOTIDE SEQUENCE [LARGE SCALE GENOMIC DNA]</scope>
    <source>
        <strain evidence="1 2">MS-2</strain>
    </source>
</reference>
<dbReference type="EMBL" id="JBBXMP010000039">
    <property type="protein sequence ID" value="KAL0066056.1"/>
    <property type="molecule type" value="Genomic_DNA"/>
</dbReference>
<dbReference type="PANTHER" id="PTHR48312">
    <property type="match status" value="1"/>
</dbReference>
<comment type="caution">
    <text evidence="1">The sequence shown here is derived from an EMBL/GenBank/DDBJ whole genome shotgun (WGS) entry which is preliminary data.</text>
</comment>
<dbReference type="Gene3D" id="3.40.50.300">
    <property type="entry name" value="P-loop containing nucleotide triphosphate hydrolases"/>
    <property type="match status" value="1"/>
</dbReference>
<keyword evidence="2" id="KW-1185">Reference proteome</keyword>
<dbReference type="PANTHER" id="PTHR48312:SF1">
    <property type="entry name" value="SULFOTRANSFERASE"/>
    <property type="match status" value="1"/>
</dbReference>
<proteinExistence type="predicted"/>
<protein>
    <recommendedName>
        <fullName evidence="3">Sulfotransferase</fullName>
    </recommendedName>
</protein>
<dbReference type="InterPro" id="IPR027417">
    <property type="entry name" value="P-loop_NTPase"/>
</dbReference>
<accession>A0ABR2ZWU2</accession>
<evidence type="ECO:0000313" key="1">
    <source>
        <dbReference type="EMBL" id="KAL0066056.1"/>
    </source>
</evidence>
<sequence>MGFKAQRSLTVFSLFQTHPTSPFQHVDNNMSTEQSRRIWLFSHPRTTSNLFMRLMEGHPNVTQTQYLFFASYFLGTDRQAAGDREDYKFMPAFPVWEQKNYQNSIDATQKWIKEVEEKGNIPLIMDHAMMLTPPTVPRTSMPEKPKIVDSKLDGANADRELPVPNPTFFPDRFALTLTPIFTIRHPALVLPSYLKALSAEASFVEKVFAEETATSTSFKNQIQVFDFYKALNNGAAPIVIDGERLVKNTQEVMGKVCERLGLDETNIKYEWESKNVKMPKTLDAFTGKVLRSTGVIQDAMYDKPIDIDEQKKKWEEEWGQEVANRMEELVRLSMKEYEYLLQYSL</sequence>
<dbReference type="SUPFAM" id="SSF52540">
    <property type="entry name" value="P-loop containing nucleoside triphosphate hydrolases"/>
    <property type="match status" value="1"/>
</dbReference>